<dbReference type="PANTHER" id="PTHR43022">
    <property type="entry name" value="PROTEIN SMF"/>
    <property type="match status" value="1"/>
</dbReference>
<dbReference type="Gene3D" id="1.10.10.10">
    <property type="entry name" value="Winged helix-like DNA-binding domain superfamily/Winged helix DNA-binding domain"/>
    <property type="match status" value="1"/>
</dbReference>
<evidence type="ECO:0000259" key="3">
    <source>
        <dbReference type="Pfam" id="PF17782"/>
    </source>
</evidence>
<dbReference type="GO" id="GO:0009294">
    <property type="term" value="P:DNA-mediated transformation"/>
    <property type="evidence" value="ECO:0007669"/>
    <property type="project" value="InterPro"/>
</dbReference>
<evidence type="ECO:0000313" key="4">
    <source>
        <dbReference type="EMBL" id="PIR13074.1"/>
    </source>
</evidence>
<accession>A0A2M6K8K0</accession>
<evidence type="ECO:0000256" key="1">
    <source>
        <dbReference type="ARBA" id="ARBA00006525"/>
    </source>
</evidence>
<dbReference type="NCBIfam" id="TIGR00732">
    <property type="entry name" value="dprA"/>
    <property type="match status" value="1"/>
</dbReference>
<dbReference type="InterPro" id="IPR057666">
    <property type="entry name" value="DrpA_SLOG"/>
</dbReference>
<dbReference type="PANTHER" id="PTHR43022:SF1">
    <property type="entry name" value="PROTEIN SMF"/>
    <property type="match status" value="1"/>
</dbReference>
<dbReference type="AlphaFoldDB" id="A0A2M6K8K0"/>
<dbReference type="InterPro" id="IPR036388">
    <property type="entry name" value="WH-like_DNA-bd_sf"/>
</dbReference>
<organism evidence="4 5">
    <name type="scientific">Candidatus Falkowbacteria bacterium CG11_big_fil_rev_8_21_14_0_20_39_10</name>
    <dbReference type="NCBI Taxonomy" id="1974570"/>
    <lineage>
        <taxon>Bacteria</taxon>
        <taxon>Candidatus Falkowiibacteriota</taxon>
    </lineage>
</organism>
<dbReference type="Pfam" id="PF02481">
    <property type="entry name" value="DNA_processg_A"/>
    <property type="match status" value="1"/>
</dbReference>
<dbReference type="EMBL" id="PCWW01000059">
    <property type="protein sequence ID" value="PIR13074.1"/>
    <property type="molecule type" value="Genomic_DNA"/>
</dbReference>
<dbReference type="InterPro" id="IPR003488">
    <property type="entry name" value="DprA"/>
</dbReference>
<name>A0A2M6K8K0_9BACT</name>
<reference evidence="4 5" key="1">
    <citation type="submission" date="2017-09" db="EMBL/GenBank/DDBJ databases">
        <title>Depth-based differentiation of microbial function through sediment-hosted aquifers and enrichment of novel symbionts in the deep terrestrial subsurface.</title>
        <authorList>
            <person name="Probst A.J."/>
            <person name="Ladd B."/>
            <person name="Jarett J.K."/>
            <person name="Geller-Mcgrath D.E."/>
            <person name="Sieber C.M."/>
            <person name="Emerson J.B."/>
            <person name="Anantharaman K."/>
            <person name="Thomas B.C."/>
            <person name="Malmstrom R."/>
            <person name="Stieglmeier M."/>
            <person name="Klingl A."/>
            <person name="Woyke T."/>
            <person name="Ryan C.M."/>
            <person name="Banfield J.F."/>
        </authorList>
    </citation>
    <scope>NUCLEOTIDE SEQUENCE [LARGE SCALE GENOMIC DNA]</scope>
    <source>
        <strain evidence="4">CG11_big_fil_rev_8_21_14_0_20_39_10</strain>
    </source>
</reference>
<evidence type="ECO:0000313" key="5">
    <source>
        <dbReference type="Proteomes" id="UP000230869"/>
    </source>
</evidence>
<evidence type="ECO:0000259" key="2">
    <source>
        <dbReference type="Pfam" id="PF02481"/>
    </source>
</evidence>
<proteinExistence type="inferred from homology"/>
<dbReference type="InterPro" id="IPR041614">
    <property type="entry name" value="DprA_WH"/>
</dbReference>
<dbReference type="Proteomes" id="UP000230869">
    <property type="component" value="Unassembled WGS sequence"/>
</dbReference>
<dbReference type="Pfam" id="PF17782">
    <property type="entry name" value="WHD_DprA"/>
    <property type="match status" value="1"/>
</dbReference>
<gene>
    <name evidence="4" type="primary">dprA</name>
    <name evidence="4" type="ORF">COV49_03355</name>
</gene>
<feature type="domain" description="DprA winged helix" evidence="3">
    <location>
        <begin position="306"/>
        <end position="356"/>
    </location>
</feature>
<comment type="caution">
    <text evidence="4">The sequence shown here is derived from an EMBL/GenBank/DDBJ whole genome shotgun (WGS) entry which is preliminary data.</text>
</comment>
<protein>
    <submittedName>
        <fullName evidence="4">DNA-protecting protein DprA</fullName>
    </submittedName>
</protein>
<sequence>MRDLKYWIGLNHFPKFGPSRFKRLQKYFENLELAFTAGSKELTKAGIEEAVAEEFLAARDAINIEKILQNLAQENIKVMIIDDKNYPALLKEIYNYPPLLYYKGELDLNNDFCLAVVGTRKYTPYGQQITGQIVRDLTNNNLAIISGLALGIDTLAHLACLEAGGKTAAVLGSGLDRQSLYPSQNRYLVDKIIAEGGAVISEFPPGTQPLRHNFPQRNRIISGLSLGTLVVEAGEKSGALITANYSLEQNREVFAVPGNIYSESSRGPNKLIKMGAKVVTGAEDIIETLDLSQATAFIETKKIIGDTKEEKVIIPHLSQEPIHINELIRLTKLDTNVINSTLTIMEMKGMVKNLGGMQYVLAR</sequence>
<dbReference type="SUPFAM" id="SSF102405">
    <property type="entry name" value="MCP/YpsA-like"/>
    <property type="match status" value="1"/>
</dbReference>
<comment type="similarity">
    <text evidence="1">Belongs to the DprA/Smf family.</text>
</comment>
<dbReference type="Gene3D" id="3.40.50.450">
    <property type="match status" value="1"/>
</dbReference>
<feature type="domain" description="Smf/DprA SLOG" evidence="2">
    <location>
        <begin position="77"/>
        <end position="289"/>
    </location>
</feature>